<evidence type="ECO:0000256" key="1">
    <source>
        <dbReference type="SAM" id="MobiDB-lite"/>
    </source>
</evidence>
<dbReference type="AlphaFoldDB" id="E2EAK2"/>
<sequence length="71" mass="8124">VTLEFLAGGLDAVPSEHAGRPKCSYGSSPVRTSGDKTRAREKMRYHRQQEGLRFWSVLALQREMFVVLRFI</sequence>
<dbReference type="EMBL" id="GU576555">
    <property type="protein sequence ID" value="ADK60842.1"/>
    <property type="molecule type" value="mRNA"/>
</dbReference>
<feature type="non-terminal residue" evidence="2">
    <location>
        <position position="1"/>
    </location>
</feature>
<organism evidence="2">
    <name type="scientific">Arachis diogoi</name>
    <dbReference type="NCBI Taxonomy" id="170720"/>
    <lineage>
        <taxon>Eukaryota</taxon>
        <taxon>Viridiplantae</taxon>
        <taxon>Streptophyta</taxon>
        <taxon>Embryophyta</taxon>
        <taxon>Tracheophyta</taxon>
        <taxon>Spermatophyta</taxon>
        <taxon>Magnoliopsida</taxon>
        <taxon>eudicotyledons</taxon>
        <taxon>Gunneridae</taxon>
        <taxon>Pentapetalae</taxon>
        <taxon>rosids</taxon>
        <taxon>fabids</taxon>
        <taxon>Fabales</taxon>
        <taxon>Fabaceae</taxon>
        <taxon>Papilionoideae</taxon>
        <taxon>50 kb inversion clade</taxon>
        <taxon>dalbergioids sensu lato</taxon>
        <taxon>Dalbergieae</taxon>
        <taxon>Pterocarpus clade</taxon>
        <taxon>Arachis</taxon>
    </lineage>
</organism>
<feature type="region of interest" description="Disordered" evidence="1">
    <location>
        <begin position="17"/>
        <end position="40"/>
    </location>
</feature>
<name>E2EAK2_9FABA</name>
<feature type="non-terminal residue" evidence="2">
    <location>
        <position position="71"/>
    </location>
</feature>
<accession>E2EAK2</accession>
<evidence type="ECO:0000313" key="2">
    <source>
        <dbReference type="EMBL" id="ADK60842.1"/>
    </source>
</evidence>
<proteinExistence type="evidence at transcript level"/>
<reference evidence="2" key="1">
    <citation type="submission" date="2010-01" db="EMBL/GenBank/DDBJ databases">
        <title>Analysis of host pathogen interaction in tikka disease of groundnut using fluorescent based cDNA-AFLP.</title>
        <authorList>
            <person name="Kumar D."/>
            <person name="Kirti P.B."/>
        </authorList>
    </citation>
    <scope>NUCLEOTIDE SEQUENCE</scope>
</reference>
<protein>
    <submittedName>
        <fullName evidence="2">Uncharacterized protein</fullName>
    </submittedName>
</protein>